<keyword evidence="3" id="KW-1185">Reference proteome</keyword>
<proteinExistence type="predicted"/>
<reference evidence="2 3" key="1">
    <citation type="submission" date="2016-08" db="EMBL/GenBank/DDBJ databases">
        <authorList>
            <person name="Seilhamer J.J."/>
        </authorList>
    </citation>
    <scope>NUCLEOTIDE SEQUENCE [LARGE SCALE GENOMIC DNA]</scope>
    <source>
        <strain evidence="2 3">PH27A</strain>
    </source>
</reference>
<evidence type="ECO:0000313" key="3">
    <source>
        <dbReference type="Proteomes" id="UP000094291"/>
    </source>
</evidence>
<protein>
    <recommendedName>
        <fullName evidence="1">DUF6916 domain-containing protein</fullName>
    </recommendedName>
</protein>
<evidence type="ECO:0000259" key="1">
    <source>
        <dbReference type="Pfam" id="PF21880"/>
    </source>
</evidence>
<evidence type="ECO:0000313" key="2">
    <source>
        <dbReference type="EMBL" id="ODC04387.1"/>
    </source>
</evidence>
<gene>
    <name evidence="2" type="ORF">BFW38_13455</name>
</gene>
<dbReference type="RefSeq" id="WP_068999368.1">
    <property type="nucleotide sequence ID" value="NZ_MDTQ01000001.1"/>
</dbReference>
<name>A0A1E2VBL2_9GAMM</name>
<comment type="caution">
    <text evidence="2">The sequence shown here is derived from an EMBL/GenBank/DDBJ whole genome shotgun (WGS) entry which is preliminary data.</text>
</comment>
<organism evidence="2 3">
    <name type="scientific">Terasakiispira papahanaumokuakeensis</name>
    <dbReference type="NCBI Taxonomy" id="197479"/>
    <lineage>
        <taxon>Bacteria</taxon>
        <taxon>Pseudomonadati</taxon>
        <taxon>Pseudomonadota</taxon>
        <taxon>Gammaproteobacteria</taxon>
        <taxon>Oceanospirillales</taxon>
        <taxon>Terasakiispira</taxon>
    </lineage>
</organism>
<dbReference type="Proteomes" id="UP000094291">
    <property type="component" value="Unassembled WGS sequence"/>
</dbReference>
<feature type="domain" description="DUF6916" evidence="1">
    <location>
        <begin position="22"/>
        <end position="105"/>
    </location>
</feature>
<dbReference type="Pfam" id="PF21880">
    <property type="entry name" value="DUF6916"/>
    <property type="match status" value="1"/>
</dbReference>
<dbReference type="AlphaFoldDB" id="A0A1E2VBL2"/>
<sequence length="106" mass="12245">MINKDVITADKMTPETLTEGMVLKVAHWSVELSLHVDEVLRYPTDGRPASWRAPFSMILSAHLEDPVLPTATYEFHDGENQRYQFEVKRITDLRDDGYLSYEALFN</sequence>
<dbReference type="EMBL" id="MDTQ01000001">
    <property type="protein sequence ID" value="ODC04387.1"/>
    <property type="molecule type" value="Genomic_DNA"/>
</dbReference>
<accession>A0A1E2VBL2</accession>
<dbReference type="STRING" id="197479.BFW38_13455"/>
<dbReference type="InterPro" id="IPR054209">
    <property type="entry name" value="DUF6916"/>
</dbReference>